<proteinExistence type="inferred from homology"/>
<feature type="transmembrane region" description="Helical" evidence="9">
    <location>
        <begin position="218"/>
        <end position="242"/>
    </location>
</feature>
<evidence type="ECO:0000256" key="9">
    <source>
        <dbReference type="SAM" id="Phobius"/>
    </source>
</evidence>
<dbReference type="Proteomes" id="UP001521184">
    <property type="component" value="Unassembled WGS sequence"/>
</dbReference>
<feature type="transmembrane region" description="Helical" evidence="9">
    <location>
        <begin position="187"/>
        <end position="206"/>
    </location>
</feature>
<feature type="domain" description="Sodium/calcium exchanger membrane region" evidence="10">
    <location>
        <begin position="83"/>
        <end position="235"/>
    </location>
</feature>
<evidence type="ECO:0000256" key="8">
    <source>
        <dbReference type="SAM" id="MobiDB-lite"/>
    </source>
</evidence>
<evidence type="ECO:0000256" key="1">
    <source>
        <dbReference type="ARBA" id="ARBA00004127"/>
    </source>
</evidence>
<organism evidence="11 12">
    <name type="scientific">Diplodia intermedia</name>
    <dbReference type="NCBI Taxonomy" id="856260"/>
    <lineage>
        <taxon>Eukaryota</taxon>
        <taxon>Fungi</taxon>
        <taxon>Dikarya</taxon>
        <taxon>Ascomycota</taxon>
        <taxon>Pezizomycotina</taxon>
        <taxon>Dothideomycetes</taxon>
        <taxon>Dothideomycetes incertae sedis</taxon>
        <taxon>Botryosphaeriales</taxon>
        <taxon>Botryosphaeriaceae</taxon>
        <taxon>Diplodia</taxon>
    </lineage>
</organism>
<feature type="transmembrane region" description="Helical" evidence="9">
    <location>
        <begin position="83"/>
        <end position="104"/>
    </location>
</feature>
<feature type="transmembrane region" description="Helical" evidence="9">
    <location>
        <begin position="111"/>
        <end position="136"/>
    </location>
</feature>
<dbReference type="PANTHER" id="PTHR31503">
    <property type="entry name" value="VACUOLAR CALCIUM ION TRANSPORTER"/>
    <property type="match status" value="1"/>
</dbReference>
<dbReference type="Pfam" id="PF01699">
    <property type="entry name" value="Na_Ca_ex"/>
    <property type="match status" value="1"/>
</dbReference>
<evidence type="ECO:0000256" key="2">
    <source>
        <dbReference type="ARBA" id="ARBA00008170"/>
    </source>
</evidence>
<keyword evidence="3" id="KW-0813">Transport</keyword>
<dbReference type="InterPro" id="IPR044880">
    <property type="entry name" value="NCX_ion-bd_dom_sf"/>
</dbReference>
<evidence type="ECO:0000259" key="10">
    <source>
        <dbReference type="Pfam" id="PF01699"/>
    </source>
</evidence>
<feature type="transmembrane region" description="Helical" evidence="9">
    <location>
        <begin position="55"/>
        <end position="77"/>
    </location>
</feature>
<evidence type="ECO:0000256" key="7">
    <source>
        <dbReference type="ARBA" id="ARBA00023136"/>
    </source>
</evidence>
<comment type="caution">
    <text evidence="11">The sequence shown here is derived from an EMBL/GenBank/DDBJ whole genome shotgun (WGS) entry which is preliminary data.</text>
</comment>
<feature type="transmembrane region" description="Helical" evidence="9">
    <location>
        <begin position="358"/>
        <end position="383"/>
    </location>
</feature>
<evidence type="ECO:0000313" key="11">
    <source>
        <dbReference type="EMBL" id="KAL1639162.1"/>
    </source>
</evidence>
<keyword evidence="7 9" id="KW-0472">Membrane</keyword>
<evidence type="ECO:0000256" key="3">
    <source>
        <dbReference type="ARBA" id="ARBA00022448"/>
    </source>
</evidence>
<comment type="similarity">
    <text evidence="2">Belongs to the Ca(2+):cation antiporter (CaCA) (TC 2.A.19) family.</text>
</comment>
<feature type="transmembrane region" description="Helical" evidence="9">
    <location>
        <begin position="142"/>
        <end position="166"/>
    </location>
</feature>
<dbReference type="PANTHER" id="PTHR31503:SF20">
    <property type="entry name" value="CA(2+)_H(+) EXCHANGER, PUTATIVE (EUROFUNG)-RELATED"/>
    <property type="match status" value="1"/>
</dbReference>
<evidence type="ECO:0000313" key="12">
    <source>
        <dbReference type="Proteomes" id="UP001521184"/>
    </source>
</evidence>
<evidence type="ECO:0000256" key="5">
    <source>
        <dbReference type="ARBA" id="ARBA00022989"/>
    </source>
</evidence>
<keyword evidence="4 9" id="KW-0812">Transmembrane</keyword>
<feature type="transmembrane region" description="Helical" evidence="9">
    <location>
        <begin position="290"/>
        <end position="309"/>
    </location>
</feature>
<name>A0ABR3TIW2_9PEZI</name>
<gene>
    <name evidence="11" type="ORF">SLS58_008249</name>
</gene>
<dbReference type="Gene3D" id="1.20.1420.30">
    <property type="entry name" value="NCX, central ion-binding region"/>
    <property type="match status" value="1"/>
</dbReference>
<accession>A0ABR3TIW2</accession>
<dbReference type="EMBL" id="JAKEKT020000068">
    <property type="protein sequence ID" value="KAL1639162.1"/>
    <property type="molecule type" value="Genomic_DNA"/>
</dbReference>
<feature type="transmembrane region" description="Helical" evidence="9">
    <location>
        <begin position="329"/>
        <end position="346"/>
    </location>
</feature>
<dbReference type="InterPro" id="IPR004713">
    <property type="entry name" value="CaH_exchang"/>
</dbReference>
<dbReference type="InterPro" id="IPR004837">
    <property type="entry name" value="NaCa_Exmemb"/>
</dbReference>
<feature type="transmembrane region" description="Helical" evidence="9">
    <location>
        <begin position="395"/>
        <end position="412"/>
    </location>
</feature>
<keyword evidence="5 9" id="KW-1133">Transmembrane helix</keyword>
<comment type="subcellular location">
    <subcellularLocation>
        <location evidence="1">Endomembrane system</location>
        <topology evidence="1">Multi-pass membrane protein</topology>
    </subcellularLocation>
</comment>
<evidence type="ECO:0000256" key="6">
    <source>
        <dbReference type="ARBA" id="ARBA00023065"/>
    </source>
</evidence>
<keyword evidence="6" id="KW-0406">Ion transport</keyword>
<protein>
    <recommendedName>
        <fullName evidence="10">Sodium/calcium exchanger membrane region domain-containing protein</fullName>
    </recommendedName>
</protein>
<reference evidence="11 12" key="1">
    <citation type="journal article" date="2023" name="Plant Dis.">
        <title>First Report of Diplodia intermedia Causing Canker and Dieback Diseases on Apple Trees in Canada.</title>
        <authorList>
            <person name="Ellouze W."/>
            <person name="Ilyukhin E."/>
            <person name="Sulman M."/>
            <person name="Ali S."/>
        </authorList>
    </citation>
    <scope>NUCLEOTIDE SEQUENCE [LARGE SCALE GENOMIC DNA]</scope>
    <source>
        <strain evidence="11 12">M45-28</strain>
    </source>
</reference>
<feature type="region of interest" description="Disordered" evidence="8">
    <location>
        <begin position="1"/>
        <end position="37"/>
    </location>
</feature>
<keyword evidence="12" id="KW-1185">Reference proteome</keyword>
<evidence type="ECO:0000256" key="4">
    <source>
        <dbReference type="ARBA" id="ARBA00022692"/>
    </source>
</evidence>
<sequence>MEIEKNTTDAIEPIPQPEQWNRSTGDAGPTIATTEPSTTTASLQPFITPWTQFKYVVFGSWIRLLYLATPVGFALYYINTNPIAVFCINFLAVVPSTAALGFAVDELNLHFGGFVGGLIGATAGNAVQLISSILLLKSRQIVVLKATLIGTILSNELLMTGAAFFFGGINRVEQHFNRSASRAITSILLLATISITIPTAFSLLTTKAEQSVLQQSRGAAVILIVLYVWWLLFQLNTHSVILREPVRKFKRRQKKVNRGMASTACAVGGRMHEDSLPPGLIEDDQEEQRVPVLTITSSLIAIAISGLFVGFHGEFATNSVQGLCQQASISPTFVGFVIFPIISYDVEAMKLGVKDELAFCIALTFERCVQTALLVIPVTVLLAWMLGIDDMDMDFGAFLTTALILSVILLTYEIQNAKSNW</sequence>